<comment type="caution">
    <text evidence="10">The sequence shown here is derived from an EMBL/GenBank/DDBJ whole genome shotgun (WGS) entry which is preliminary data.</text>
</comment>
<comment type="subcellular location">
    <subcellularLocation>
        <location evidence="9">Cell membrane</location>
        <topology evidence="9">Multi-pass membrane protein</topology>
    </subcellularLocation>
    <subcellularLocation>
        <location evidence="1">Membrane</location>
        <topology evidence="1">Multi-pass membrane protein</topology>
    </subcellularLocation>
</comment>
<name>A0A6A8DJ66_9BACI</name>
<reference evidence="10" key="1">
    <citation type="submission" date="2019-11" db="EMBL/GenBank/DDBJ databases">
        <authorList>
            <person name="Li J."/>
        </authorList>
    </citation>
    <scope>NUCLEOTIDE SEQUENCE</scope>
    <source>
        <strain evidence="10">B6B</strain>
    </source>
</reference>
<evidence type="ECO:0000256" key="5">
    <source>
        <dbReference type="ARBA" id="ARBA00022989"/>
    </source>
</evidence>
<comment type="subunit">
    <text evidence="9">Homopentamer.</text>
</comment>
<feature type="transmembrane region" description="Helical" evidence="9">
    <location>
        <begin position="82"/>
        <end position="103"/>
    </location>
</feature>
<organism evidence="10 11">
    <name type="scientific">Aquibacillus halophilus</name>
    <dbReference type="NCBI Taxonomy" id="930132"/>
    <lineage>
        <taxon>Bacteria</taxon>
        <taxon>Bacillati</taxon>
        <taxon>Bacillota</taxon>
        <taxon>Bacilli</taxon>
        <taxon>Bacillales</taxon>
        <taxon>Bacillaceae</taxon>
        <taxon>Aquibacillus</taxon>
    </lineage>
</organism>
<accession>A0A6A8DJ66</accession>
<dbReference type="SUPFAM" id="SSF81330">
    <property type="entry name" value="Gated mechanosensitive channel"/>
    <property type="match status" value="1"/>
</dbReference>
<evidence type="ECO:0000256" key="6">
    <source>
        <dbReference type="ARBA" id="ARBA00023065"/>
    </source>
</evidence>
<gene>
    <name evidence="9 10" type="primary">mscL</name>
    <name evidence="10" type="ORF">GH741_13965</name>
</gene>
<dbReference type="PANTHER" id="PTHR30266:SF2">
    <property type="entry name" value="LARGE-CONDUCTANCE MECHANOSENSITIVE CHANNEL"/>
    <property type="match status" value="1"/>
</dbReference>
<keyword evidence="6 9" id="KW-0406">Ion transport</keyword>
<evidence type="ECO:0000313" key="10">
    <source>
        <dbReference type="EMBL" id="MRH43779.1"/>
    </source>
</evidence>
<dbReference type="HAMAP" id="MF_00115">
    <property type="entry name" value="MscL"/>
    <property type="match status" value="1"/>
</dbReference>
<evidence type="ECO:0000313" key="11">
    <source>
        <dbReference type="Proteomes" id="UP000799092"/>
    </source>
</evidence>
<protein>
    <recommendedName>
        <fullName evidence="9">Large-conductance mechanosensitive channel</fullName>
    </recommendedName>
</protein>
<dbReference type="InterPro" id="IPR036019">
    <property type="entry name" value="MscL_channel"/>
</dbReference>
<proteinExistence type="inferred from homology"/>
<keyword evidence="7 9" id="KW-0472">Membrane</keyword>
<comment type="function">
    <text evidence="9">Channel that opens in response to stretch forces in the membrane lipid bilayer. May participate in the regulation of osmotic pressure changes within the cell.</text>
</comment>
<keyword evidence="3 9" id="KW-1003">Cell membrane</keyword>
<feature type="transmembrane region" description="Helical" evidence="9">
    <location>
        <begin position="21"/>
        <end position="42"/>
    </location>
</feature>
<dbReference type="PRINTS" id="PR01264">
    <property type="entry name" value="MECHCHANNEL"/>
</dbReference>
<dbReference type="PANTHER" id="PTHR30266">
    <property type="entry name" value="MECHANOSENSITIVE CHANNEL MSCL"/>
    <property type="match status" value="1"/>
</dbReference>
<dbReference type="GO" id="GO:0005886">
    <property type="term" value="C:plasma membrane"/>
    <property type="evidence" value="ECO:0007669"/>
    <property type="project" value="UniProtKB-SubCell"/>
</dbReference>
<dbReference type="NCBIfam" id="TIGR00220">
    <property type="entry name" value="mscL"/>
    <property type="match status" value="1"/>
</dbReference>
<sequence>MGLMKEFRQFVLKGSAADMGIGLVLGAAFSGLIDSFVSDVLLPPIGLLLHKMNFSNLFIVLGGTHYSSLKEAQEAGAATINYGLFITSFIRFMLVVFVIFLMIRQMNRWKRPDQHPVDSMTKKECRFCRMSIPSQAIRCPNCSSDLEEFQDQRQKPKHKSNLRLKIK</sequence>
<evidence type="ECO:0000256" key="2">
    <source>
        <dbReference type="ARBA" id="ARBA00022448"/>
    </source>
</evidence>
<keyword evidence="5 9" id="KW-1133">Transmembrane helix</keyword>
<evidence type="ECO:0000256" key="9">
    <source>
        <dbReference type="HAMAP-Rule" id="MF_00115"/>
    </source>
</evidence>
<evidence type="ECO:0000256" key="4">
    <source>
        <dbReference type="ARBA" id="ARBA00022692"/>
    </source>
</evidence>
<evidence type="ECO:0000256" key="8">
    <source>
        <dbReference type="ARBA" id="ARBA00023303"/>
    </source>
</evidence>
<dbReference type="EMBL" id="WJNG01000011">
    <property type="protein sequence ID" value="MRH43779.1"/>
    <property type="molecule type" value="Genomic_DNA"/>
</dbReference>
<keyword evidence="2 9" id="KW-0813">Transport</keyword>
<dbReference type="Proteomes" id="UP000799092">
    <property type="component" value="Unassembled WGS sequence"/>
</dbReference>
<keyword evidence="11" id="KW-1185">Reference proteome</keyword>
<evidence type="ECO:0000256" key="1">
    <source>
        <dbReference type="ARBA" id="ARBA00004141"/>
    </source>
</evidence>
<keyword evidence="8 9" id="KW-0407">Ion channel</keyword>
<keyword evidence="4 9" id="KW-0812">Transmembrane</keyword>
<dbReference type="InterPro" id="IPR037673">
    <property type="entry name" value="MSC/AndL"/>
</dbReference>
<dbReference type="Pfam" id="PF01741">
    <property type="entry name" value="MscL"/>
    <property type="match status" value="1"/>
</dbReference>
<evidence type="ECO:0000256" key="7">
    <source>
        <dbReference type="ARBA" id="ARBA00023136"/>
    </source>
</evidence>
<dbReference type="InterPro" id="IPR001185">
    <property type="entry name" value="MS_channel"/>
</dbReference>
<dbReference type="GO" id="GO:0008381">
    <property type="term" value="F:mechanosensitive monoatomic ion channel activity"/>
    <property type="evidence" value="ECO:0007669"/>
    <property type="project" value="UniProtKB-UniRule"/>
</dbReference>
<dbReference type="AlphaFoldDB" id="A0A6A8DJ66"/>
<evidence type="ECO:0000256" key="3">
    <source>
        <dbReference type="ARBA" id="ARBA00022475"/>
    </source>
</evidence>
<dbReference type="Gene3D" id="1.10.1200.120">
    <property type="entry name" value="Large-conductance mechanosensitive channel, MscL, domain 1"/>
    <property type="match status" value="1"/>
</dbReference>
<comment type="similarity">
    <text evidence="9">Belongs to the MscL family.</text>
</comment>